<dbReference type="PANTHER" id="PTHR16320">
    <property type="entry name" value="SPHINGOMYELINASE FAMILY MEMBER"/>
    <property type="match status" value="1"/>
</dbReference>
<dbReference type="GO" id="GO:0006684">
    <property type="term" value="P:sphingomyelin metabolic process"/>
    <property type="evidence" value="ECO:0007669"/>
    <property type="project" value="TreeGrafter"/>
</dbReference>
<protein>
    <recommendedName>
        <fullName evidence="3">sphingomyelin phosphodiesterase</fullName>
        <ecNumber evidence="3">3.1.4.12</ecNumber>
    </recommendedName>
</protein>
<name>A0AAW0MVV0_9GOBI</name>
<dbReference type="Gene3D" id="3.60.10.10">
    <property type="entry name" value="Endonuclease/exonuclease/phosphatase"/>
    <property type="match status" value="1"/>
</dbReference>
<reference evidence="8" key="1">
    <citation type="submission" date="2024-04" db="EMBL/GenBank/DDBJ databases">
        <title>Salinicola lusitanus LLJ914,a marine bacterium isolated from the Okinawa Trough.</title>
        <authorList>
            <person name="Li J."/>
        </authorList>
    </citation>
    <scope>NUCLEOTIDE SEQUENCE [LARGE SCALE GENOMIC DNA]</scope>
</reference>
<keyword evidence="4" id="KW-0746">Sphingolipid metabolism</keyword>
<feature type="transmembrane region" description="Helical" evidence="6">
    <location>
        <begin position="65"/>
        <end position="86"/>
    </location>
</feature>
<comment type="caution">
    <text evidence="7">The sequence shown here is derived from an EMBL/GenBank/DDBJ whole genome shotgun (WGS) entry which is preliminary data.</text>
</comment>
<dbReference type="GO" id="GO:0016020">
    <property type="term" value="C:membrane"/>
    <property type="evidence" value="ECO:0007669"/>
    <property type="project" value="GOC"/>
</dbReference>
<dbReference type="InterPro" id="IPR036691">
    <property type="entry name" value="Endo/exonu/phosph_ase_sf"/>
</dbReference>
<sequence length="341" mass="37719">MALRTSAFPNWFVSAIHAISWLLITPCFWFLDRFIATWKSTTWERTQRIEQECYLHPLEVLIGSIYFFILFLIACPFALIGFLIWAPLQSCRRPFSYHRETKTTAKQTSFKSSEKATFGFASANLCLLTDSLARFNNLGHTQRRATAIGQRIVNGVHNPQIRIIVESPSSCETLSPSASILTEVSSPFPEATAKQTAPADNNYGSTDNHSTTSGPTGQDAAVPGSDNSDQLMDSPTTPLNSNQNSNRQEAPPAFPSRGHCSEDNIVWQVSTLFPTNVDVICLEEVFDKRAAQKLIDILKPVFGHILYDVGVYACQPPCTCSTFKFFNSGLFVASRFPGAAG</sequence>
<keyword evidence="6" id="KW-1133">Transmembrane helix</keyword>
<keyword evidence="4" id="KW-0443">Lipid metabolism</keyword>
<feature type="transmembrane region" description="Helical" evidence="6">
    <location>
        <begin position="12"/>
        <end position="31"/>
    </location>
</feature>
<comment type="pathway">
    <text evidence="1">Lipid metabolism; sphingolipid metabolism.</text>
</comment>
<comment type="pathway">
    <text evidence="2">Sphingolipid metabolism.</text>
</comment>
<dbReference type="InterPro" id="IPR038772">
    <property type="entry name" value="Sph/SMPD2-like"/>
</dbReference>
<proteinExistence type="predicted"/>
<keyword evidence="6" id="KW-0812">Transmembrane</keyword>
<evidence type="ECO:0000256" key="4">
    <source>
        <dbReference type="ARBA" id="ARBA00022919"/>
    </source>
</evidence>
<evidence type="ECO:0000256" key="1">
    <source>
        <dbReference type="ARBA" id="ARBA00004760"/>
    </source>
</evidence>
<dbReference type="PANTHER" id="PTHR16320:SF9">
    <property type="entry name" value="SPHINGOMYELIN PHOSPHODIESTERASE 5"/>
    <property type="match status" value="1"/>
</dbReference>
<feature type="region of interest" description="Disordered" evidence="5">
    <location>
        <begin position="189"/>
        <end position="257"/>
    </location>
</feature>
<evidence type="ECO:0000313" key="7">
    <source>
        <dbReference type="EMBL" id="KAK7886231.1"/>
    </source>
</evidence>
<keyword evidence="8" id="KW-1185">Reference proteome</keyword>
<dbReference type="EMBL" id="JBBPFD010000019">
    <property type="protein sequence ID" value="KAK7886231.1"/>
    <property type="molecule type" value="Genomic_DNA"/>
</dbReference>
<dbReference type="Proteomes" id="UP001460270">
    <property type="component" value="Unassembled WGS sequence"/>
</dbReference>
<organism evidence="7 8">
    <name type="scientific">Mugilogobius chulae</name>
    <name type="common">yellowstripe goby</name>
    <dbReference type="NCBI Taxonomy" id="88201"/>
    <lineage>
        <taxon>Eukaryota</taxon>
        <taxon>Metazoa</taxon>
        <taxon>Chordata</taxon>
        <taxon>Craniata</taxon>
        <taxon>Vertebrata</taxon>
        <taxon>Euteleostomi</taxon>
        <taxon>Actinopterygii</taxon>
        <taxon>Neopterygii</taxon>
        <taxon>Teleostei</taxon>
        <taxon>Neoteleostei</taxon>
        <taxon>Acanthomorphata</taxon>
        <taxon>Gobiaria</taxon>
        <taxon>Gobiiformes</taxon>
        <taxon>Gobioidei</taxon>
        <taxon>Gobiidae</taxon>
        <taxon>Gobionellinae</taxon>
        <taxon>Mugilogobius</taxon>
    </lineage>
</organism>
<gene>
    <name evidence="7" type="ORF">WMY93_025852</name>
</gene>
<feature type="compositionally biased region" description="Polar residues" evidence="5">
    <location>
        <begin position="193"/>
        <end position="216"/>
    </location>
</feature>
<dbReference type="GO" id="GO:0005737">
    <property type="term" value="C:cytoplasm"/>
    <property type="evidence" value="ECO:0007669"/>
    <property type="project" value="TreeGrafter"/>
</dbReference>
<evidence type="ECO:0000256" key="2">
    <source>
        <dbReference type="ARBA" id="ARBA00004991"/>
    </source>
</evidence>
<dbReference type="AlphaFoldDB" id="A0AAW0MVV0"/>
<feature type="compositionally biased region" description="Polar residues" evidence="5">
    <location>
        <begin position="225"/>
        <end position="248"/>
    </location>
</feature>
<dbReference type="EC" id="3.1.4.12" evidence="3"/>
<dbReference type="GO" id="GO:0004767">
    <property type="term" value="F:sphingomyelin phosphodiesterase activity"/>
    <property type="evidence" value="ECO:0007669"/>
    <property type="project" value="UniProtKB-EC"/>
</dbReference>
<accession>A0AAW0MVV0</accession>
<evidence type="ECO:0000256" key="6">
    <source>
        <dbReference type="SAM" id="Phobius"/>
    </source>
</evidence>
<evidence type="ECO:0000313" key="8">
    <source>
        <dbReference type="Proteomes" id="UP001460270"/>
    </source>
</evidence>
<dbReference type="SUPFAM" id="SSF56219">
    <property type="entry name" value="DNase I-like"/>
    <property type="match status" value="1"/>
</dbReference>
<evidence type="ECO:0000256" key="5">
    <source>
        <dbReference type="SAM" id="MobiDB-lite"/>
    </source>
</evidence>
<keyword evidence="6" id="KW-0472">Membrane</keyword>
<evidence type="ECO:0000256" key="3">
    <source>
        <dbReference type="ARBA" id="ARBA00012369"/>
    </source>
</evidence>